<dbReference type="InterPro" id="IPR015915">
    <property type="entry name" value="Kelch-typ_b-propeller"/>
</dbReference>
<evidence type="ECO:0000313" key="3">
    <source>
        <dbReference type="EMBL" id="PNW73890.1"/>
    </source>
</evidence>
<dbReference type="PRINTS" id="PR01217">
    <property type="entry name" value="PRICHEXTENSN"/>
</dbReference>
<dbReference type="OrthoDB" id="530324at2759"/>
<keyword evidence="4" id="KW-1185">Reference proteome</keyword>
<keyword evidence="2" id="KW-0732">Signal</keyword>
<gene>
    <name evidence="3" type="ORF">CHLRE_13g576950v5</name>
</gene>
<dbReference type="InParanoid" id="A0A2K3D027"/>
<dbReference type="PaxDb" id="3055-EDP08793"/>
<dbReference type="OMA" id="ACANNAT"/>
<reference evidence="3 4" key="1">
    <citation type="journal article" date="2007" name="Science">
        <title>The Chlamydomonas genome reveals the evolution of key animal and plant functions.</title>
        <authorList>
            <person name="Merchant S.S."/>
            <person name="Prochnik S.E."/>
            <person name="Vallon O."/>
            <person name="Harris E.H."/>
            <person name="Karpowicz S.J."/>
            <person name="Witman G.B."/>
            <person name="Terry A."/>
            <person name="Salamov A."/>
            <person name="Fritz-Laylin L.K."/>
            <person name="Marechal-Drouard L."/>
            <person name="Marshall W.F."/>
            <person name="Qu L.H."/>
            <person name="Nelson D.R."/>
            <person name="Sanderfoot A.A."/>
            <person name="Spalding M.H."/>
            <person name="Kapitonov V.V."/>
            <person name="Ren Q."/>
            <person name="Ferris P."/>
            <person name="Lindquist E."/>
            <person name="Shapiro H."/>
            <person name="Lucas S.M."/>
            <person name="Grimwood J."/>
            <person name="Schmutz J."/>
            <person name="Cardol P."/>
            <person name="Cerutti H."/>
            <person name="Chanfreau G."/>
            <person name="Chen C.L."/>
            <person name="Cognat V."/>
            <person name="Croft M.T."/>
            <person name="Dent R."/>
            <person name="Dutcher S."/>
            <person name="Fernandez E."/>
            <person name="Fukuzawa H."/>
            <person name="Gonzalez-Ballester D."/>
            <person name="Gonzalez-Halphen D."/>
            <person name="Hallmann A."/>
            <person name="Hanikenne M."/>
            <person name="Hippler M."/>
            <person name="Inwood W."/>
            <person name="Jabbari K."/>
            <person name="Kalanon M."/>
            <person name="Kuras R."/>
            <person name="Lefebvre P.A."/>
            <person name="Lemaire S.D."/>
            <person name="Lobanov A.V."/>
            <person name="Lohr M."/>
            <person name="Manuell A."/>
            <person name="Meier I."/>
            <person name="Mets L."/>
            <person name="Mittag M."/>
            <person name="Mittelmeier T."/>
            <person name="Moroney J.V."/>
            <person name="Moseley J."/>
            <person name="Napoli C."/>
            <person name="Nedelcu A.M."/>
            <person name="Niyogi K."/>
            <person name="Novoselov S.V."/>
            <person name="Paulsen I.T."/>
            <person name="Pazour G."/>
            <person name="Purton S."/>
            <person name="Ral J.P."/>
            <person name="Riano-Pachon D.M."/>
            <person name="Riekhof W."/>
            <person name="Rymarquis L."/>
            <person name="Schroda M."/>
            <person name="Stern D."/>
            <person name="Umen J."/>
            <person name="Willows R."/>
            <person name="Wilson N."/>
            <person name="Zimmer S.L."/>
            <person name="Allmer J."/>
            <person name="Balk J."/>
            <person name="Bisova K."/>
            <person name="Chen C.J."/>
            <person name="Elias M."/>
            <person name="Gendler K."/>
            <person name="Hauser C."/>
            <person name="Lamb M.R."/>
            <person name="Ledford H."/>
            <person name="Long J.C."/>
            <person name="Minagawa J."/>
            <person name="Page M.D."/>
            <person name="Pan J."/>
            <person name="Pootakham W."/>
            <person name="Roje S."/>
            <person name="Rose A."/>
            <person name="Stahlberg E."/>
            <person name="Terauchi A.M."/>
            <person name="Yang P."/>
            <person name="Ball S."/>
            <person name="Bowler C."/>
            <person name="Dieckmann C.L."/>
            <person name="Gladyshev V.N."/>
            <person name="Green P."/>
            <person name="Jorgensen R."/>
            <person name="Mayfield S."/>
            <person name="Mueller-Roeber B."/>
            <person name="Rajamani S."/>
            <person name="Sayre R.T."/>
            <person name="Brokstein P."/>
            <person name="Dubchak I."/>
            <person name="Goodstein D."/>
            <person name="Hornick L."/>
            <person name="Huang Y.W."/>
            <person name="Jhaveri J."/>
            <person name="Luo Y."/>
            <person name="Martinez D."/>
            <person name="Ngau W.C."/>
            <person name="Otillar B."/>
            <person name="Poliakov A."/>
            <person name="Porter A."/>
            <person name="Szajkowski L."/>
            <person name="Werner G."/>
            <person name="Zhou K."/>
            <person name="Grigoriev I.V."/>
            <person name="Rokhsar D.S."/>
            <person name="Grossman A.R."/>
        </authorList>
    </citation>
    <scope>NUCLEOTIDE SEQUENCE [LARGE SCALE GENOMIC DNA]</scope>
    <source>
        <strain evidence="4">CC-503</strain>
    </source>
</reference>
<sequence length="486" mass="51019">MLVPFLMFALLMLAGYPAAATRTAFALKRHEAQRAQQASLLVHSGRVLLQDELPPPSPDPPTTPSPGTPPSPPRPPLPPSPRPPPPSPKPPSPPPKPPPSPKPPSPSPPSPKPPKPPSPNPPRPPSPKPPLPPSPNPPLPPLPPGSPEPVVWRTLPNMPIALAEVSSAVLTDASGQRQLLVVGSGDKTDKTNRTLLLNLNTLVWTTGAPRPCLGDHMAAVTLDNTFYLIGGFVGDSICNMTQIYNPVLNMWTAGPPPPVITASGNAAAIGRAIYYCGGLRNATTFNANAPVTNCSRYDVDVGEWTVISNMPFGVHHAAGATDGSRFWIFGGRQAPGRGIGNSVNFTQVYDPAADTWDSSASGRYAALPVGRGGIGAAVYMQGRFFVMGGEEFCRSPPACANNATLLTDKAVFNRTDRYDPIANTWDLAPPGMALPRHGIYPVVSTGPAGATNVDGAPVAYLCGGGPQSKTAFTQYCDFMTLATDVV</sequence>
<dbReference type="Gramene" id="PNW73890">
    <property type="protein sequence ID" value="PNW73890"/>
    <property type="gene ID" value="CHLRE_13g576950v5"/>
</dbReference>
<dbReference type="KEGG" id="cre:CHLRE_13g576950v5"/>
<dbReference type="Pfam" id="PF01344">
    <property type="entry name" value="Kelch_1"/>
    <property type="match status" value="1"/>
</dbReference>
<dbReference type="RefSeq" id="XP_042917452.1">
    <property type="nucleotide sequence ID" value="XM_043069477.1"/>
</dbReference>
<organism evidence="3 4">
    <name type="scientific">Chlamydomonas reinhardtii</name>
    <name type="common">Chlamydomonas smithii</name>
    <dbReference type="NCBI Taxonomy" id="3055"/>
    <lineage>
        <taxon>Eukaryota</taxon>
        <taxon>Viridiplantae</taxon>
        <taxon>Chlorophyta</taxon>
        <taxon>core chlorophytes</taxon>
        <taxon>Chlorophyceae</taxon>
        <taxon>CS clade</taxon>
        <taxon>Chlamydomonadales</taxon>
        <taxon>Chlamydomonadaceae</taxon>
        <taxon>Chlamydomonas</taxon>
    </lineage>
</organism>
<feature type="compositionally biased region" description="Pro residues" evidence="1">
    <location>
        <begin position="53"/>
        <end position="145"/>
    </location>
</feature>
<evidence type="ECO:0000256" key="2">
    <source>
        <dbReference type="SAM" id="SignalP"/>
    </source>
</evidence>
<evidence type="ECO:0008006" key="5">
    <source>
        <dbReference type="Google" id="ProtNLM"/>
    </source>
</evidence>
<dbReference type="SUPFAM" id="SSF117281">
    <property type="entry name" value="Kelch motif"/>
    <property type="match status" value="1"/>
</dbReference>
<dbReference type="GeneID" id="5719254"/>
<dbReference type="Proteomes" id="UP000006906">
    <property type="component" value="Chromosome 13"/>
</dbReference>
<name>A0A2K3D027_CHLRE</name>
<dbReference type="STRING" id="3055.A0A2K3D027"/>
<evidence type="ECO:0000256" key="1">
    <source>
        <dbReference type="SAM" id="MobiDB-lite"/>
    </source>
</evidence>
<feature type="region of interest" description="Disordered" evidence="1">
    <location>
        <begin position="50"/>
        <end position="145"/>
    </location>
</feature>
<dbReference type="SMART" id="SM00612">
    <property type="entry name" value="Kelch"/>
    <property type="match status" value="2"/>
</dbReference>
<proteinExistence type="predicted"/>
<evidence type="ECO:0000313" key="4">
    <source>
        <dbReference type="Proteomes" id="UP000006906"/>
    </source>
</evidence>
<dbReference type="PANTHER" id="PTHR45632">
    <property type="entry name" value="LD33804P"/>
    <property type="match status" value="1"/>
</dbReference>
<dbReference type="PANTHER" id="PTHR45632:SF5">
    <property type="entry name" value="KELCH-LIKE PROTEIN 22"/>
    <property type="match status" value="1"/>
</dbReference>
<dbReference type="InterPro" id="IPR006652">
    <property type="entry name" value="Kelch_1"/>
</dbReference>
<protein>
    <recommendedName>
        <fullName evidence="5">Glyoxal or galactose oxidase</fullName>
    </recommendedName>
</protein>
<feature type="chain" id="PRO_5014320352" description="Glyoxal or galactose oxidase" evidence="2">
    <location>
        <begin position="21"/>
        <end position="486"/>
    </location>
</feature>
<accession>A0A2K3D027</accession>
<dbReference type="EMBL" id="CM008974">
    <property type="protein sequence ID" value="PNW73890.1"/>
    <property type="molecule type" value="Genomic_DNA"/>
</dbReference>
<feature type="signal peptide" evidence="2">
    <location>
        <begin position="1"/>
        <end position="20"/>
    </location>
</feature>
<dbReference type="AlphaFoldDB" id="A0A2K3D027"/>
<dbReference type="Gene3D" id="2.120.10.80">
    <property type="entry name" value="Kelch-type beta propeller"/>
    <property type="match status" value="2"/>
</dbReference>